<proteinExistence type="predicted"/>
<keyword evidence="1" id="KW-0805">Transcription regulation</keyword>
<gene>
    <name evidence="6" type="ORF">N8K70_09340</name>
</gene>
<evidence type="ECO:0000313" key="7">
    <source>
        <dbReference type="Proteomes" id="UP001305498"/>
    </source>
</evidence>
<dbReference type="Pfam" id="PF00440">
    <property type="entry name" value="TetR_N"/>
    <property type="match status" value="1"/>
</dbReference>
<keyword evidence="3" id="KW-0804">Transcription</keyword>
<name>A0AA97I5L0_9MICO</name>
<sequence>MANARAGRPRASSREVLAEAACELFLEKGFDATSIADIANRAGVSRSSFFNYASSKSGLLWAGFDERAAGLSAIAGASDASPARPGPAIRSALLAFADGFRPDALALVFANAEAMGMAEELEREAAVRLARLASTLAALARRGGADHVLADVTGVAYAGALLTSLRSWALAGPGTRALSAHLETTLAALARLPV</sequence>
<evidence type="ECO:0000256" key="2">
    <source>
        <dbReference type="ARBA" id="ARBA00023125"/>
    </source>
</evidence>
<dbReference type="PROSITE" id="PS50977">
    <property type="entry name" value="HTH_TETR_2"/>
    <property type="match status" value="1"/>
</dbReference>
<dbReference type="EMBL" id="CP118157">
    <property type="protein sequence ID" value="WOF21600.1"/>
    <property type="molecule type" value="Genomic_DNA"/>
</dbReference>
<dbReference type="GO" id="GO:0003700">
    <property type="term" value="F:DNA-binding transcription factor activity"/>
    <property type="evidence" value="ECO:0007669"/>
    <property type="project" value="TreeGrafter"/>
</dbReference>
<reference evidence="6 7" key="1">
    <citation type="submission" date="2023-02" db="EMBL/GenBank/DDBJ databases">
        <title>Microbacterium betulae sp. nov., isolated from birch wood.</title>
        <authorList>
            <person name="Pasciak M."/>
            <person name="Pawlik K.J."/>
            <person name="Martynowski D."/>
            <person name="Laczmanski L."/>
            <person name="Ciekot J."/>
            <person name="Szponar B."/>
            <person name="Wojcik-Fatla A."/>
            <person name="Mackiewicz B."/>
            <person name="Farian E."/>
            <person name="Cholewa G."/>
            <person name="Cholewa A."/>
            <person name="Dutkiewicz J."/>
        </authorList>
    </citation>
    <scope>NUCLEOTIDE SEQUENCE [LARGE SCALE GENOMIC DNA]</scope>
    <source>
        <strain evidence="6 7">AB</strain>
    </source>
</reference>
<dbReference type="KEGG" id="mbet:N8K70_09340"/>
<dbReference type="InterPro" id="IPR009057">
    <property type="entry name" value="Homeodomain-like_sf"/>
</dbReference>
<dbReference type="PANTHER" id="PTHR30055">
    <property type="entry name" value="HTH-TYPE TRANSCRIPTIONAL REGULATOR RUTR"/>
    <property type="match status" value="1"/>
</dbReference>
<dbReference type="AlphaFoldDB" id="A0AA97I5L0"/>
<feature type="domain" description="HTH tetR-type" evidence="5">
    <location>
        <begin position="11"/>
        <end position="71"/>
    </location>
</feature>
<dbReference type="RefSeq" id="WP_317138078.1">
    <property type="nucleotide sequence ID" value="NZ_CP118157.1"/>
</dbReference>
<feature type="DNA-binding region" description="H-T-H motif" evidence="4">
    <location>
        <begin position="34"/>
        <end position="53"/>
    </location>
</feature>
<organism evidence="6 7">
    <name type="scientific">Microbacterium betulae</name>
    <dbReference type="NCBI Taxonomy" id="2981139"/>
    <lineage>
        <taxon>Bacteria</taxon>
        <taxon>Bacillati</taxon>
        <taxon>Actinomycetota</taxon>
        <taxon>Actinomycetes</taxon>
        <taxon>Micrococcales</taxon>
        <taxon>Microbacteriaceae</taxon>
        <taxon>Microbacterium</taxon>
    </lineage>
</organism>
<dbReference type="Proteomes" id="UP001305498">
    <property type="component" value="Chromosome"/>
</dbReference>
<accession>A0AA97I5L0</accession>
<keyword evidence="7" id="KW-1185">Reference proteome</keyword>
<evidence type="ECO:0000313" key="6">
    <source>
        <dbReference type="EMBL" id="WOF21600.1"/>
    </source>
</evidence>
<evidence type="ECO:0000256" key="3">
    <source>
        <dbReference type="ARBA" id="ARBA00023163"/>
    </source>
</evidence>
<dbReference type="InterPro" id="IPR050109">
    <property type="entry name" value="HTH-type_TetR-like_transc_reg"/>
</dbReference>
<dbReference type="Gene3D" id="1.10.357.10">
    <property type="entry name" value="Tetracycline Repressor, domain 2"/>
    <property type="match status" value="1"/>
</dbReference>
<dbReference type="GO" id="GO:0000976">
    <property type="term" value="F:transcription cis-regulatory region binding"/>
    <property type="evidence" value="ECO:0007669"/>
    <property type="project" value="TreeGrafter"/>
</dbReference>
<dbReference type="InterPro" id="IPR001647">
    <property type="entry name" value="HTH_TetR"/>
</dbReference>
<dbReference type="SUPFAM" id="SSF46689">
    <property type="entry name" value="Homeodomain-like"/>
    <property type="match status" value="1"/>
</dbReference>
<dbReference type="PANTHER" id="PTHR30055:SF238">
    <property type="entry name" value="MYCOFACTOCIN BIOSYNTHESIS TRANSCRIPTIONAL REGULATOR MFTR-RELATED"/>
    <property type="match status" value="1"/>
</dbReference>
<evidence type="ECO:0000256" key="1">
    <source>
        <dbReference type="ARBA" id="ARBA00023015"/>
    </source>
</evidence>
<keyword evidence="2 4" id="KW-0238">DNA-binding</keyword>
<evidence type="ECO:0000256" key="4">
    <source>
        <dbReference type="PROSITE-ProRule" id="PRU00335"/>
    </source>
</evidence>
<dbReference type="PRINTS" id="PR00455">
    <property type="entry name" value="HTHTETR"/>
</dbReference>
<evidence type="ECO:0000259" key="5">
    <source>
        <dbReference type="PROSITE" id="PS50977"/>
    </source>
</evidence>
<protein>
    <submittedName>
        <fullName evidence="6">TetR/AcrR family transcriptional regulator</fullName>
    </submittedName>
</protein>